<gene>
    <name evidence="13" type="ORF">JIN84_04980</name>
</gene>
<dbReference type="PRINTS" id="PR00368">
    <property type="entry name" value="FADPNR"/>
</dbReference>
<keyword evidence="3" id="KW-0285">Flavoprotein</keyword>
<dbReference type="SUPFAM" id="SSF55424">
    <property type="entry name" value="FAD/NAD-linked reductases, dimerisation (C-terminal) domain"/>
    <property type="match status" value="1"/>
</dbReference>
<dbReference type="InterPro" id="IPR023753">
    <property type="entry name" value="FAD/NAD-binding_dom"/>
</dbReference>
<evidence type="ECO:0000256" key="6">
    <source>
        <dbReference type="ARBA" id="ARBA00031281"/>
    </source>
</evidence>
<feature type="disulfide bond" description="Redox-active" evidence="9">
    <location>
        <begin position="41"/>
        <end position="46"/>
    </location>
</feature>
<feature type="binding site" evidence="8">
    <location>
        <begin position="137"/>
        <end position="139"/>
    </location>
    <ligand>
        <name>FAD</name>
        <dbReference type="ChEBI" id="CHEBI:57692"/>
    </ligand>
</feature>
<dbReference type="GO" id="GO:0006103">
    <property type="term" value="P:2-oxoglutarate metabolic process"/>
    <property type="evidence" value="ECO:0007669"/>
    <property type="project" value="TreeGrafter"/>
</dbReference>
<dbReference type="Proteomes" id="UP000600139">
    <property type="component" value="Unassembled WGS sequence"/>
</dbReference>
<evidence type="ECO:0000256" key="8">
    <source>
        <dbReference type="PIRSR" id="PIRSR000350-3"/>
    </source>
</evidence>
<dbReference type="InterPro" id="IPR016156">
    <property type="entry name" value="FAD/NAD-linked_Rdtase_dimer_sf"/>
</dbReference>
<dbReference type="InterPro" id="IPR001100">
    <property type="entry name" value="Pyr_nuc-diS_OxRdtase"/>
</dbReference>
<organism evidence="13 14">
    <name type="scientific">Luteolibacter yonseiensis</name>
    <dbReference type="NCBI Taxonomy" id="1144680"/>
    <lineage>
        <taxon>Bacteria</taxon>
        <taxon>Pseudomonadati</taxon>
        <taxon>Verrucomicrobiota</taxon>
        <taxon>Verrucomicrobiia</taxon>
        <taxon>Verrucomicrobiales</taxon>
        <taxon>Verrucomicrobiaceae</taxon>
        <taxon>Luteolibacter</taxon>
    </lineage>
</organism>
<feature type="binding site" evidence="8">
    <location>
        <position position="302"/>
    </location>
    <ligand>
        <name>FAD</name>
        <dbReference type="ChEBI" id="CHEBI:57692"/>
    </ligand>
</feature>
<evidence type="ECO:0000256" key="4">
    <source>
        <dbReference type="ARBA" id="ARBA00022827"/>
    </source>
</evidence>
<dbReference type="SUPFAM" id="SSF51905">
    <property type="entry name" value="FAD/NAD(P)-binding domain"/>
    <property type="match status" value="1"/>
</dbReference>
<keyword evidence="14" id="KW-1185">Reference proteome</keyword>
<proteinExistence type="inferred from homology"/>
<evidence type="ECO:0000259" key="11">
    <source>
        <dbReference type="Pfam" id="PF02852"/>
    </source>
</evidence>
<feature type="binding site" evidence="8">
    <location>
        <begin position="308"/>
        <end position="311"/>
    </location>
    <ligand>
        <name>FAD</name>
        <dbReference type="ChEBI" id="CHEBI:57692"/>
    </ligand>
</feature>
<keyword evidence="4 8" id="KW-0274">FAD</keyword>
<feature type="binding site" evidence="8">
    <location>
        <begin position="172"/>
        <end position="179"/>
    </location>
    <ligand>
        <name>NAD(+)</name>
        <dbReference type="ChEBI" id="CHEBI:57540"/>
    </ligand>
</feature>
<feature type="active site" description="Proton acceptor" evidence="7">
    <location>
        <position position="435"/>
    </location>
</feature>
<keyword evidence="8" id="KW-0547">Nucleotide-binding</keyword>
<dbReference type="RefSeq" id="WP_200349905.1">
    <property type="nucleotide sequence ID" value="NZ_BAABHZ010000010.1"/>
</dbReference>
<dbReference type="PANTHER" id="PTHR22912:SF217">
    <property type="entry name" value="DIHYDROLIPOYL DEHYDROGENASE"/>
    <property type="match status" value="1"/>
</dbReference>
<dbReference type="EMBL" id="JAENIK010000004">
    <property type="protein sequence ID" value="MBK1814957.1"/>
    <property type="molecule type" value="Genomic_DNA"/>
</dbReference>
<feature type="binding site" evidence="8">
    <location>
        <position position="113"/>
    </location>
    <ligand>
        <name>FAD</name>
        <dbReference type="ChEBI" id="CHEBI:57692"/>
    </ligand>
</feature>
<evidence type="ECO:0000313" key="14">
    <source>
        <dbReference type="Proteomes" id="UP000600139"/>
    </source>
</evidence>
<evidence type="ECO:0000256" key="9">
    <source>
        <dbReference type="PIRSR" id="PIRSR000350-4"/>
    </source>
</evidence>
<comment type="caution">
    <text evidence="13">The sequence shown here is derived from an EMBL/GenBank/DDBJ whole genome shotgun (WGS) entry which is preliminary data.</text>
</comment>
<comment type="similarity">
    <text evidence="1">Belongs to the class-I pyridine nucleotide-disulfide oxidoreductase family.</text>
</comment>
<name>A0A934V6E9_9BACT</name>
<feature type="binding site" evidence="8">
    <location>
        <position position="261"/>
    </location>
    <ligand>
        <name>NAD(+)</name>
        <dbReference type="ChEBI" id="CHEBI:57540"/>
    </ligand>
</feature>
<keyword evidence="10" id="KW-1133">Transmembrane helix</keyword>
<sequence>MIESYDLIVLGGGRAANLAIAAAKDGWKVALIERDRLGGTCPNRGCVPSKLLVGFADAARHVREAGRHFIDADYHGADLRKIFASVNEYIAGVDGRYQGRVGDAGVTLVRGEGRFTGHKRIEAGGRILTAEKIVIATGSRPNPPPYADLGVWTSDDLFPLAGDPPRSLLVIGGGVIACEMAAFFAAVGVGTTLAVRKDRLLGKEDPDIERVFQQEFGKYVRLCFGASLVDLSRSEDGFAATFETHEGEVTQVADRVLFAIGRTPNSESLDLAETGIRPDEKGFIPVNEHLETIVSGIYATGDVNGRHMLQHAAAQEVHFLRQKFLKGRTGPIDDAAIGHGIFSHPEVASIGKTEEELKERGTPYVAVFEDWLASARVEAMRIDYPRVKLLVSPEDHSILGCHLIGPEASTLLHQVITVMKLKNDVRELAETIFVHPALNECLLAAAVKAVDEVKKFRKK</sequence>
<keyword evidence="10" id="KW-0472">Membrane</keyword>
<dbReference type="InterPro" id="IPR050151">
    <property type="entry name" value="Class-I_Pyr_Nuc-Dis_Oxidored"/>
</dbReference>
<accession>A0A934V6E9</accession>
<feature type="transmembrane region" description="Helical" evidence="10">
    <location>
        <begin position="168"/>
        <end position="195"/>
    </location>
</feature>
<evidence type="ECO:0000256" key="3">
    <source>
        <dbReference type="ARBA" id="ARBA00022630"/>
    </source>
</evidence>
<dbReference type="InterPro" id="IPR036188">
    <property type="entry name" value="FAD/NAD-bd_sf"/>
</dbReference>
<dbReference type="AlphaFoldDB" id="A0A934V6E9"/>
<feature type="binding site" evidence="8">
    <location>
        <position position="50"/>
    </location>
    <ligand>
        <name>FAD</name>
        <dbReference type="ChEBI" id="CHEBI:57692"/>
    </ligand>
</feature>
<feature type="domain" description="Pyridine nucleotide-disulphide oxidoreductase dimerisation" evidence="11">
    <location>
        <begin position="341"/>
        <end position="442"/>
    </location>
</feature>
<dbReference type="GO" id="GO:0050660">
    <property type="term" value="F:flavin adenine dinucleotide binding"/>
    <property type="evidence" value="ECO:0007669"/>
    <property type="project" value="TreeGrafter"/>
</dbReference>
<dbReference type="Gene3D" id="3.50.50.60">
    <property type="entry name" value="FAD/NAD(P)-binding domain"/>
    <property type="match status" value="2"/>
</dbReference>
<evidence type="ECO:0000256" key="5">
    <source>
        <dbReference type="ARBA" id="ARBA00023027"/>
    </source>
</evidence>
<comment type="cofactor">
    <cofactor evidence="8">
        <name>FAD</name>
        <dbReference type="ChEBI" id="CHEBI:57692"/>
    </cofactor>
    <text evidence="8">Binds 1 FAD per subunit.</text>
</comment>
<dbReference type="InterPro" id="IPR004099">
    <property type="entry name" value="Pyr_nucl-diS_OxRdtase_dimer"/>
</dbReference>
<keyword evidence="10" id="KW-0812">Transmembrane</keyword>
<dbReference type="PANTHER" id="PTHR22912">
    <property type="entry name" value="DISULFIDE OXIDOREDUCTASE"/>
    <property type="match status" value="1"/>
</dbReference>
<dbReference type="Pfam" id="PF07992">
    <property type="entry name" value="Pyr_redox_2"/>
    <property type="match status" value="1"/>
</dbReference>
<dbReference type="GO" id="GO:0004148">
    <property type="term" value="F:dihydrolipoyl dehydrogenase (NADH) activity"/>
    <property type="evidence" value="ECO:0007669"/>
    <property type="project" value="TreeGrafter"/>
</dbReference>
<evidence type="ECO:0000256" key="7">
    <source>
        <dbReference type="PIRSR" id="PIRSR000350-2"/>
    </source>
</evidence>
<dbReference type="PRINTS" id="PR00411">
    <property type="entry name" value="PNDRDTASEI"/>
</dbReference>
<reference evidence="13" key="1">
    <citation type="submission" date="2021-01" db="EMBL/GenBank/DDBJ databases">
        <title>Modified the classification status of verrucomicrobia.</title>
        <authorList>
            <person name="Feng X."/>
        </authorList>
    </citation>
    <scope>NUCLEOTIDE SEQUENCE</scope>
    <source>
        <strain evidence="13">JCM 18052</strain>
    </source>
</reference>
<evidence type="ECO:0000256" key="10">
    <source>
        <dbReference type="SAM" id="Phobius"/>
    </source>
</evidence>
<feature type="domain" description="FAD/NAD(P)-binding" evidence="12">
    <location>
        <begin position="5"/>
        <end position="316"/>
    </location>
</feature>
<dbReference type="Pfam" id="PF02852">
    <property type="entry name" value="Pyr_redox_dim"/>
    <property type="match status" value="1"/>
</dbReference>
<dbReference type="PIRSF" id="PIRSF000350">
    <property type="entry name" value="Mercury_reductase_MerA"/>
    <property type="match status" value="1"/>
</dbReference>
<keyword evidence="5 8" id="KW-0520">NAD</keyword>
<evidence type="ECO:0000256" key="1">
    <source>
        <dbReference type="ARBA" id="ARBA00007532"/>
    </source>
</evidence>
<evidence type="ECO:0000313" key="13">
    <source>
        <dbReference type="EMBL" id="MBK1814957.1"/>
    </source>
</evidence>
<dbReference type="Gene3D" id="3.30.390.30">
    <property type="match status" value="1"/>
</dbReference>
<evidence type="ECO:0000256" key="2">
    <source>
        <dbReference type="ARBA" id="ARBA00016961"/>
    </source>
</evidence>
<evidence type="ECO:0000259" key="12">
    <source>
        <dbReference type="Pfam" id="PF07992"/>
    </source>
</evidence>
<protein>
    <recommendedName>
        <fullName evidence="2">Dihydrolipoyl dehydrogenase</fullName>
    </recommendedName>
    <alternativeName>
        <fullName evidence="6">Dihydrolipoamide dehydrogenase</fullName>
    </alternativeName>
</protein>